<dbReference type="InterPro" id="IPR012338">
    <property type="entry name" value="Beta-lactam/transpept-like"/>
</dbReference>
<keyword evidence="2" id="KW-0378">Hydrolase</keyword>
<dbReference type="Gene3D" id="3.40.710.10">
    <property type="entry name" value="DD-peptidase/beta-lactamase superfamily"/>
    <property type="match status" value="1"/>
</dbReference>
<evidence type="ECO:0000256" key="1">
    <source>
        <dbReference type="ARBA" id="ARBA00009009"/>
    </source>
</evidence>
<dbReference type="GO" id="GO:0016787">
    <property type="term" value="F:hydrolase activity"/>
    <property type="evidence" value="ECO:0007669"/>
    <property type="project" value="UniProtKB-KW"/>
</dbReference>
<sequence>MEHFEAKLSRAATPAVRDILGAIAVVVNREGTVYHYATGYQTMTIDSLPVDHDSDLTFMMASAGKFITHIAALQCVEYGLISLDESVHSVLPELDEVGVLSRNDGPEALKRPFVVSPISQKVTLRHLLSHSSGIDYESNPLVQEWRTHMGEEPKADYHPGMSPVMNAYSTPFLYEPGEGWMYGASIEWTAALVSRLTGLRLGEYIKEHIFNPLSMTSSTYHPQENPEICSRILQMVRRDGDRIVPMDYTVAELGLICSASDISKLFVDLLSPKSKLLRKDLQEALFEPQFSPSSAARAAIRRDTEMYAVPAGMPMNMTMAPVNHSLAALVVEEDVLYSGIPAGTVTWNGMPNLIWAMHREKGLAMAFLTQILPVDDEKTVDLAMEFIRRAWRTFG</sequence>
<evidence type="ECO:0000313" key="5">
    <source>
        <dbReference type="Proteomes" id="UP000799757"/>
    </source>
</evidence>
<feature type="domain" description="Beta-lactamase-related" evidence="3">
    <location>
        <begin position="17"/>
        <end position="376"/>
    </location>
</feature>
<dbReference type="AlphaFoldDB" id="A0A6A6WPQ1"/>
<gene>
    <name evidence="4" type="ORF">K505DRAFT_158376</name>
</gene>
<dbReference type="SUPFAM" id="SSF56601">
    <property type="entry name" value="beta-lactamase/transpeptidase-like"/>
    <property type="match status" value="1"/>
</dbReference>
<organism evidence="4 5">
    <name type="scientific">Melanomma pulvis-pyrius CBS 109.77</name>
    <dbReference type="NCBI Taxonomy" id="1314802"/>
    <lineage>
        <taxon>Eukaryota</taxon>
        <taxon>Fungi</taxon>
        <taxon>Dikarya</taxon>
        <taxon>Ascomycota</taxon>
        <taxon>Pezizomycotina</taxon>
        <taxon>Dothideomycetes</taxon>
        <taxon>Pleosporomycetidae</taxon>
        <taxon>Pleosporales</taxon>
        <taxon>Melanommataceae</taxon>
        <taxon>Melanomma</taxon>
    </lineage>
</organism>
<dbReference type="OrthoDB" id="428260at2759"/>
<dbReference type="EMBL" id="MU002619">
    <property type="protein sequence ID" value="KAF2785894.1"/>
    <property type="molecule type" value="Genomic_DNA"/>
</dbReference>
<comment type="similarity">
    <text evidence="1">Belongs to the class-A beta-lactamase family.</text>
</comment>
<accession>A0A6A6WPQ1</accession>
<dbReference type="PANTHER" id="PTHR43283">
    <property type="entry name" value="BETA-LACTAMASE-RELATED"/>
    <property type="match status" value="1"/>
</dbReference>
<name>A0A6A6WPQ1_9PLEO</name>
<dbReference type="PANTHER" id="PTHR43283:SF17">
    <property type="entry name" value="(LOVD), PUTATIVE (AFU_ORTHOLOGUE AFUA_5G00920)-RELATED"/>
    <property type="match status" value="1"/>
</dbReference>
<dbReference type="InterPro" id="IPR050789">
    <property type="entry name" value="Diverse_Enzym_Activities"/>
</dbReference>
<reference evidence="4" key="1">
    <citation type="journal article" date="2020" name="Stud. Mycol.">
        <title>101 Dothideomycetes genomes: a test case for predicting lifestyles and emergence of pathogens.</title>
        <authorList>
            <person name="Haridas S."/>
            <person name="Albert R."/>
            <person name="Binder M."/>
            <person name="Bloem J."/>
            <person name="Labutti K."/>
            <person name="Salamov A."/>
            <person name="Andreopoulos B."/>
            <person name="Baker S."/>
            <person name="Barry K."/>
            <person name="Bills G."/>
            <person name="Bluhm B."/>
            <person name="Cannon C."/>
            <person name="Castanera R."/>
            <person name="Culley D."/>
            <person name="Daum C."/>
            <person name="Ezra D."/>
            <person name="Gonzalez J."/>
            <person name="Henrissat B."/>
            <person name="Kuo A."/>
            <person name="Liang C."/>
            <person name="Lipzen A."/>
            <person name="Lutzoni F."/>
            <person name="Magnuson J."/>
            <person name="Mondo S."/>
            <person name="Nolan M."/>
            <person name="Ohm R."/>
            <person name="Pangilinan J."/>
            <person name="Park H.-J."/>
            <person name="Ramirez L."/>
            <person name="Alfaro M."/>
            <person name="Sun H."/>
            <person name="Tritt A."/>
            <person name="Yoshinaga Y."/>
            <person name="Zwiers L.-H."/>
            <person name="Turgeon B."/>
            <person name="Goodwin S."/>
            <person name="Spatafora J."/>
            <person name="Crous P."/>
            <person name="Grigoriev I."/>
        </authorList>
    </citation>
    <scope>NUCLEOTIDE SEQUENCE</scope>
    <source>
        <strain evidence="4">CBS 109.77</strain>
    </source>
</reference>
<protein>
    <submittedName>
        <fullName evidence="4">Beta-lactamase/transpeptidase-like protein</fullName>
    </submittedName>
</protein>
<evidence type="ECO:0000313" key="4">
    <source>
        <dbReference type="EMBL" id="KAF2785894.1"/>
    </source>
</evidence>
<dbReference type="Pfam" id="PF00144">
    <property type="entry name" value="Beta-lactamase"/>
    <property type="match status" value="1"/>
</dbReference>
<dbReference type="InterPro" id="IPR001466">
    <property type="entry name" value="Beta-lactam-related"/>
</dbReference>
<evidence type="ECO:0000259" key="3">
    <source>
        <dbReference type="Pfam" id="PF00144"/>
    </source>
</evidence>
<keyword evidence="5" id="KW-1185">Reference proteome</keyword>
<proteinExistence type="inferred from homology"/>
<evidence type="ECO:0000256" key="2">
    <source>
        <dbReference type="ARBA" id="ARBA00022801"/>
    </source>
</evidence>
<dbReference type="Proteomes" id="UP000799757">
    <property type="component" value="Unassembled WGS sequence"/>
</dbReference>